<sequence>MLHQACKTQPLEQPLRRRLYQENLLHLEVFAISKLLDQLPTEATEKHFSAQKDTLQCREPDSSQPAQRLTNSLTPAAACSLARLNSCRDFMPWINLANVNAKSDTCKFCHVTSIKKPPQREVIFALLASSQVLCTPVFASHLKSSLCP</sequence>
<dbReference type="EMBL" id="DQ121662">
    <property type="protein sequence ID" value="AAZ29262.1"/>
    <property type="molecule type" value="Genomic_DNA"/>
</dbReference>
<gene>
    <name evidence="2" type="ORF">JK_12</name>
</gene>
<evidence type="ECO:0000313" key="3">
    <source>
        <dbReference type="Proteomes" id="UP000000969"/>
    </source>
</evidence>
<feature type="region of interest" description="Disordered" evidence="1">
    <location>
        <begin position="50"/>
        <end position="69"/>
    </location>
</feature>
<dbReference type="Proteomes" id="UP000000969">
    <property type="component" value="Segment"/>
</dbReference>
<proteinExistence type="predicted"/>
<protein>
    <submittedName>
        <fullName evidence="2">JK_12P</fullName>
    </submittedName>
</protein>
<feature type="compositionally biased region" description="Basic and acidic residues" evidence="1">
    <location>
        <begin position="50"/>
        <end position="61"/>
    </location>
</feature>
<dbReference type="GeneID" id="3562383"/>
<evidence type="ECO:0000256" key="1">
    <source>
        <dbReference type="SAM" id="MobiDB-lite"/>
    </source>
</evidence>
<accession>Q45Q03</accession>
<evidence type="ECO:0000313" key="2">
    <source>
        <dbReference type="EMBL" id="AAZ29262.1"/>
    </source>
</evidence>
<organism evidence="2 3">
    <name type="scientific">Escherichia phage Jk06</name>
    <dbReference type="NCBI Taxonomy" id="2886922"/>
    <lineage>
        <taxon>Viruses</taxon>
        <taxon>Duplodnaviria</taxon>
        <taxon>Heunggongvirae</taxon>
        <taxon>Uroviricota</taxon>
        <taxon>Caudoviricetes</taxon>
        <taxon>Drexlerviridae</taxon>
        <taxon>Rogunavirinae</taxon>
        <taxon>Rogunavirus</taxon>
        <taxon>Rogunavirus Jk06</taxon>
    </lineage>
</organism>
<keyword evidence="3" id="KW-1185">Reference proteome</keyword>
<dbReference type="RefSeq" id="YP_277453.1">
    <property type="nucleotide sequence ID" value="NC_007291.1"/>
</dbReference>
<reference evidence="2 3" key="1">
    <citation type="submission" date="2005-07" db="EMBL/GenBank/DDBJ databases">
        <title>Bacteriophage JK06 is a highly specific type for pathogenic E. coli O157:H7.</title>
        <authorList>
            <person name="Kagan J."/>
            <person name="Kuhn J."/>
        </authorList>
    </citation>
    <scope>NUCLEOTIDE SEQUENCE [LARGE SCALE GENOMIC DNA]</scope>
</reference>
<name>Q45Q03_9CAUD</name>
<dbReference type="KEGG" id="vg:3562383"/>